<dbReference type="HAMAP" id="MF_00027">
    <property type="entry name" value="CobB_CbiA"/>
    <property type="match status" value="1"/>
</dbReference>
<feature type="site" description="Increases nucleophilicity of active site Cys" evidence="9">
    <location>
        <position position="443"/>
    </location>
</feature>
<dbReference type="GO" id="GO:0042242">
    <property type="term" value="F:cobyrinic acid a,c-diamide synthase activity"/>
    <property type="evidence" value="ECO:0007669"/>
    <property type="project" value="InterPro"/>
</dbReference>
<dbReference type="GO" id="GO:0009236">
    <property type="term" value="P:cobalamin biosynthetic process"/>
    <property type="evidence" value="ECO:0007669"/>
    <property type="project" value="UniProtKB-UniRule"/>
</dbReference>
<feature type="active site" description="Nucleophile" evidence="9">
    <location>
        <position position="340"/>
    </location>
</feature>
<keyword evidence="3 9" id="KW-0169">Cobalamin biosynthesis</keyword>
<evidence type="ECO:0000256" key="1">
    <source>
        <dbReference type="ARBA" id="ARBA00001946"/>
    </source>
</evidence>
<dbReference type="GO" id="GO:0005524">
    <property type="term" value="F:ATP binding"/>
    <property type="evidence" value="ECO:0007669"/>
    <property type="project" value="UniProtKB-UniRule"/>
</dbReference>
<dbReference type="PROSITE" id="PS51274">
    <property type="entry name" value="GATASE_COBBQ"/>
    <property type="match status" value="1"/>
</dbReference>
<name>A0A9X1T498_9HYPH</name>
<evidence type="ECO:0000256" key="3">
    <source>
        <dbReference type="ARBA" id="ARBA00022573"/>
    </source>
</evidence>
<dbReference type="InterPro" id="IPR027417">
    <property type="entry name" value="P-loop_NTPase"/>
</dbReference>
<dbReference type="SUPFAM" id="SSF52317">
    <property type="entry name" value="Class I glutamine amidotransferase-like"/>
    <property type="match status" value="1"/>
</dbReference>
<dbReference type="NCBIfam" id="NF002204">
    <property type="entry name" value="PRK01077.1"/>
    <property type="match status" value="1"/>
</dbReference>
<dbReference type="GO" id="GO:0043802">
    <property type="term" value="F:hydrogenobyrinic acid a,c-diamide synthase (glutamine-hydrolysing) activity"/>
    <property type="evidence" value="ECO:0007669"/>
    <property type="project" value="UniProtKB-UniRule"/>
</dbReference>
<organism evidence="13 14">
    <name type="scientific">Jiella avicenniae</name>
    <dbReference type="NCBI Taxonomy" id="2907202"/>
    <lineage>
        <taxon>Bacteria</taxon>
        <taxon>Pseudomonadati</taxon>
        <taxon>Pseudomonadota</taxon>
        <taxon>Alphaproteobacteria</taxon>
        <taxon>Hyphomicrobiales</taxon>
        <taxon>Aurantimonadaceae</taxon>
        <taxon>Jiella</taxon>
    </lineage>
</organism>
<dbReference type="InterPro" id="IPR029062">
    <property type="entry name" value="Class_I_gatase-like"/>
</dbReference>
<dbReference type="EMBL" id="JAJUWU010000004">
    <property type="protein sequence ID" value="MCE7027459.1"/>
    <property type="molecule type" value="Genomic_DNA"/>
</dbReference>
<dbReference type="Pfam" id="PF01656">
    <property type="entry name" value="CbiA"/>
    <property type="match status" value="1"/>
</dbReference>
<evidence type="ECO:0000256" key="2">
    <source>
        <dbReference type="ARBA" id="ARBA00006205"/>
    </source>
</evidence>
<dbReference type="AlphaFoldDB" id="A0A9X1T498"/>
<dbReference type="Pfam" id="PF07685">
    <property type="entry name" value="GATase_3"/>
    <property type="match status" value="1"/>
</dbReference>
<dbReference type="NCBIfam" id="TIGR00379">
    <property type="entry name" value="cobB"/>
    <property type="match status" value="1"/>
</dbReference>
<gene>
    <name evidence="9" type="primary">cobB</name>
    <name evidence="13" type="ORF">LZD57_05605</name>
</gene>
<dbReference type="InterPro" id="IPR004484">
    <property type="entry name" value="CbiA/CobB_synth"/>
</dbReference>
<dbReference type="Gene3D" id="3.40.50.300">
    <property type="entry name" value="P-loop containing nucleotide triphosphate hydrolases"/>
    <property type="match status" value="1"/>
</dbReference>
<dbReference type="Gene3D" id="3.40.50.880">
    <property type="match status" value="1"/>
</dbReference>
<evidence type="ECO:0000256" key="6">
    <source>
        <dbReference type="ARBA" id="ARBA00022840"/>
    </source>
</evidence>
<comment type="domain">
    <text evidence="9">Comprises of two domains. The C-terminal domain contains the binding site for glutamine and catalyzes the hydrolysis of this substrate to glutamate and ammonia. The N-terminal domain is anticipated to bind ATP and hydrogenobyrinate and catalyzes the ultimate synthesis of the diamide product. The ammonia produced via the glutaminase domain is probably translocated to the adjacent domain via a molecular tunnel, where it reacts with an activated intermediate.</text>
</comment>
<dbReference type="SUPFAM" id="SSF52540">
    <property type="entry name" value="P-loop containing nucleoside triphosphate hydrolases"/>
    <property type="match status" value="1"/>
</dbReference>
<proteinExistence type="inferred from homology"/>
<keyword evidence="4 9" id="KW-0436">Ligase</keyword>
<keyword evidence="5 9" id="KW-0547">Nucleotide-binding</keyword>
<evidence type="ECO:0000259" key="11">
    <source>
        <dbReference type="Pfam" id="PF01656"/>
    </source>
</evidence>
<feature type="domain" description="CobB/CobQ-like glutamine amidotransferase" evidence="12">
    <location>
        <begin position="257"/>
        <end position="445"/>
    </location>
</feature>
<comment type="caution">
    <text evidence="13">The sequence shown here is derived from an EMBL/GenBank/DDBJ whole genome shotgun (WGS) entry which is preliminary data.</text>
</comment>
<keyword evidence="14" id="KW-1185">Reference proteome</keyword>
<comment type="miscellaneous">
    <text evidence="9">The a and c carboxylates of hydrogenobyrinate are activated for nucleophilic attack via formation of a phosphorylated intermediate by ATP. CobB catalyzes first the amidation of the c-carboxylate, and then that of the a-carboxylate.</text>
</comment>
<evidence type="ECO:0000256" key="5">
    <source>
        <dbReference type="ARBA" id="ARBA00022741"/>
    </source>
</evidence>
<comment type="similarity">
    <text evidence="2">Belongs to the CobB/CobQ family. CobQ subfamily.</text>
</comment>
<keyword evidence="6 9" id="KW-0067">ATP-binding</keyword>
<comment type="pathway">
    <text evidence="9">Cofactor biosynthesis; adenosylcobalamin biosynthesis; cob(II)yrinate a,c-diamide from precorrin-2 (aerobic route): step 9/10.</text>
</comment>
<keyword evidence="8 9" id="KW-0315">Glutamine amidotransferase</keyword>
<dbReference type="InterPro" id="IPR011698">
    <property type="entry name" value="GATase_3"/>
</dbReference>
<evidence type="ECO:0000313" key="13">
    <source>
        <dbReference type="EMBL" id="MCE7027459.1"/>
    </source>
</evidence>
<evidence type="ECO:0000256" key="4">
    <source>
        <dbReference type="ARBA" id="ARBA00022598"/>
    </source>
</evidence>
<evidence type="ECO:0000259" key="12">
    <source>
        <dbReference type="Pfam" id="PF07685"/>
    </source>
</evidence>
<comment type="similarity">
    <text evidence="9">Belongs to the CobB/CbiA family.</text>
</comment>
<sequence>MAGLMIAAPSSGAGKTTVTLALIAALRAAGHGVASAKAGPDYIDPAFHAAASGRECVNLDPFAMRPALIAKLAQRQQSGADLFVAEAMMGLFDGAVDGTGSAADLAAAIGANVVLVVDCARQSHSVAALVSGFHRFRADTTISGVVLNRVGSDRHRAMLTDALRPLGIPVLAALPRRDDLGLPERHLGLVQAGEHGDLATFLDRAAAWMAENAHLDALADLAKPDRAGSGGAVGADASRETPGEPSGATSLPPLGQQIAIARDEAFAFAYPHVLAGWREAGATLSFFSPLADEAPAEGCDAVFLPGGYPELHAGRLAAAGKFRAGVTHAAGRGALIYGECGGYMVLGEGLVDAEGVRHEMLGLLPLETSFAERRRHLGYRRMTPIGGSPFGEGELMGHEFHYATTVCEGSDRGSPLFAVRDAAGADLGRTGLAVGRVMGSFCHVIDRR</sequence>
<dbReference type="RefSeq" id="WP_233718630.1">
    <property type="nucleotide sequence ID" value="NZ_JAJUWU010000004.1"/>
</dbReference>
<comment type="function">
    <text evidence="9">Catalyzes the ATP-dependent amidation of the two carboxylate groups at positions a and c of hydrogenobyrinate, using either L-glutamine or ammonia as the nitrogen source.</text>
</comment>
<dbReference type="Proteomes" id="UP001139035">
    <property type="component" value="Unassembled WGS sequence"/>
</dbReference>
<comment type="cofactor">
    <cofactor evidence="1 9">
        <name>Mg(2+)</name>
        <dbReference type="ChEBI" id="CHEBI:18420"/>
    </cofactor>
</comment>
<dbReference type="PANTHER" id="PTHR43873:SF1">
    <property type="entry name" value="COBYRINATE A,C-DIAMIDE SYNTHASE"/>
    <property type="match status" value="1"/>
</dbReference>
<accession>A0A9X1T498</accession>
<evidence type="ECO:0000256" key="10">
    <source>
        <dbReference type="SAM" id="MobiDB-lite"/>
    </source>
</evidence>
<evidence type="ECO:0000256" key="9">
    <source>
        <dbReference type="HAMAP-Rule" id="MF_00027"/>
    </source>
</evidence>
<evidence type="ECO:0000256" key="8">
    <source>
        <dbReference type="ARBA" id="ARBA00022962"/>
    </source>
</evidence>
<keyword evidence="7 9" id="KW-0460">Magnesium</keyword>
<dbReference type="PANTHER" id="PTHR43873">
    <property type="entry name" value="COBYRINATE A,C-DIAMIDE SYNTHASE"/>
    <property type="match status" value="1"/>
</dbReference>
<dbReference type="InterPro" id="IPR002586">
    <property type="entry name" value="CobQ/CobB/MinD/ParA_Nub-bd_dom"/>
</dbReference>
<evidence type="ECO:0000256" key="7">
    <source>
        <dbReference type="ARBA" id="ARBA00022842"/>
    </source>
</evidence>
<reference evidence="13" key="1">
    <citation type="submission" date="2022-01" db="EMBL/GenBank/DDBJ databases">
        <title>Jiella avicenniae sp. nov., a novel endophytic bacterium isolated from bark of Avicennia marina.</title>
        <authorList>
            <person name="Tuo L."/>
        </authorList>
    </citation>
    <scope>NUCLEOTIDE SEQUENCE</scope>
    <source>
        <strain evidence="13">CBK1P-4</strain>
    </source>
</reference>
<comment type="catalytic activity">
    <reaction evidence="9">
        <text>hydrogenobyrinate + 2 L-glutamine + 2 ATP + 2 H2O = hydrogenobyrinate a,c-diamide + 2 L-glutamate + 2 ADP + 2 phosphate + 2 H(+)</text>
        <dbReference type="Rhea" id="RHEA:12544"/>
        <dbReference type="ChEBI" id="CHEBI:15377"/>
        <dbReference type="ChEBI" id="CHEBI:15378"/>
        <dbReference type="ChEBI" id="CHEBI:29985"/>
        <dbReference type="ChEBI" id="CHEBI:30616"/>
        <dbReference type="ChEBI" id="CHEBI:43474"/>
        <dbReference type="ChEBI" id="CHEBI:58359"/>
        <dbReference type="ChEBI" id="CHEBI:77873"/>
        <dbReference type="ChEBI" id="CHEBI:77874"/>
        <dbReference type="ChEBI" id="CHEBI:456216"/>
        <dbReference type="EC" id="6.3.5.9"/>
    </reaction>
</comment>
<feature type="region of interest" description="Disordered" evidence="10">
    <location>
        <begin position="229"/>
        <end position="253"/>
    </location>
</feature>
<feature type="domain" description="CobQ/CobB/MinD/ParA nucleotide binding" evidence="11">
    <location>
        <begin position="4"/>
        <end position="187"/>
    </location>
</feature>
<protein>
    <recommendedName>
        <fullName evidence="9">Hydrogenobyrinate a,c-diamide synthase</fullName>
        <ecNumber evidence="9">6.3.5.9</ecNumber>
    </recommendedName>
    <alternativeName>
        <fullName evidence="9">Hydrogenobyrinic acid a,c-diamide synthase</fullName>
    </alternativeName>
</protein>
<dbReference type="EC" id="6.3.5.9" evidence="9"/>
<evidence type="ECO:0000313" key="14">
    <source>
        <dbReference type="Proteomes" id="UP001139035"/>
    </source>
</evidence>